<evidence type="ECO:0000259" key="2">
    <source>
        <dbReference type="Pfam" id="PF09834"/>
    </source>
</evidence>
<accession>A0ABS7YFC7</accession>
<feature type="domain" description="DUF2061" evidence="2">
    <location>
        <begin position="76"/>
        <end position="123"/>
    </location>
</feature>
<feature type="transmembrane region" description="Helical" evidence="1">
    <location>
        <begin position="84"/>
        <end position="106"/>
    </location>
</feature>
<dbReference type="RefSeq" id="WP_225240568.1">
    <property type="nucleotide sequence ID" value="NZ_JAHYBX010000016.1"/>
</dbReference>
<sequence>MVAIAKKTSQVAAHLIIAFSITYAVTGSPLVGGLAILVEPVMNVLLLPFHERAWFVWRRRTSSRFGPSIAIAAEKLSQALLHMAVAFGVMYAATGSLAFGGLAAVLEPLCNVLLLPVHDRFWDRLARPMSSPAALA</sequence>
<keyword evidence="1" id="KW-0472">Membrane</keyword>
<evidence type="ECO:0000313" key="3">
    <source>
        <dbReference type="EMBL" id="MCA1858419.1"/>
    </source>
</evidence>
<evidence type="ECO:0000313" key="4">
    <source>
        <dbReference type="Proteomes" id="UP001198602"/>
    </source>
</evidence>
<keyword evidence="1" id="KW-1133">Transmembrane helix</keyword>
<dbReference type="EMBL" id="JAHYBX010000016">
    <property type="protein sequence ID" value="MCA1858419.1"/>
    <property type="molecule type" value="Genomic_DNA"/>
</dbReference>
<feature type="transmembrane region" description="Helical" evidence="1">
    <location>
        <begin position="12"/>
        <end position="38"/>
    </location>
</feature>
<evidence type="ECO:0000256" key="1">
    <source>
        <dbReference type="SAM" id="Phobius"/>
    </source>
</evidence>
<organism evidence="3 4">
    <name type="scientific">Massilia hydrophila</name>
    <dbReference type="NCBI Taxonomy" id="3044279"/>
    <lineage>
        <taxon>Bacteria</taxon>
        <taxon>Pseudomonadati</taxon>
        <taxon>Pseudomonadota</taxon>
        <taxon>Betaproteobacteria</taxon>
        <taxon>Burkholderiales</taxon>
        <taxon>Oxalobacteraceae</taxon>
        <taxon>Telluria group</taxon>
        <taxon>Massilia</taxon>
    </lineage>
</organism>
<dbReference type="InterPro" id="IPR018638">
    <property type="entry name" value="DUF2061_membrane"/>
</dbReference>
<dbReference type="Pfam" id="PF09834">
    <property type="entry name" value="DUF2061"/>
    <property type="match status" value="2"/>
</dbReference>
<comment type="caution">
    <text evidence="3">The sequence shown here is derived from an EMBL/GenBank/DDBJ whole genome shotgun (WGS) entry which is preliminary data.</text>
</comment>
<feature type="domain" description="DUF2061" evidence="2">
    <location>
        <begin position="4"/>
        <end position="54"/>
    </location>
</feature>
<keyword evidence="1" id="KW-0812">Transmembrane</keyword>
<gene>
    <name evidence="3" type="ORF">LE190_21160</name>
</gene>
<dbReference type="Proteomes" id="UP001198602">
    <property type="component" value="Unassembled WGS sequence"/>
</dbReference>
<proteinExistence type="predicted"/>
<name>A0ABS7YFC7_9BURK</name>
<reference evidence="3 4" key="1">
    <citation type="submission" date="2021-07" db="EMBL/GenBank/DDBJ databases">
        <title>Characterization of Violacein-producing bacteria and related species.</title>
        <authorList>
            <person name="Wilson H.S."/>
            <person name="De Leon M.E."/>
        </authorList>
    </citation>
    <scope>NUCLEOTIDE SEQUENCE [LARGE SCALE GENOMIC DNA]</scope>
    <source>
        <strain evidence="3 4">HSC-2F05</strain>
    </source>
</reference>
<keyword evidence="4" id="KW-1185">Reference proteome</keyword>
<protein>
    <submittedName>
        <fullName evidence="3">DUF2061 domain-containing protein</fullName>
    </submittedName>
</protein>